<evidence type="ECO:0000313" key="2">
    <source>
        <dbReference type="Proteomes" id="UP000006882"/>
    </source>
</evidence>
<keyword evidence="2" id="KW-1185">Reference proteome</keyword>
<dbReference type="Gramene" id="ONI03899">
    <property type="protein sequence ID" value="ONI03899"/>
    <property type="gene ID" value="PRUPE_6G289500"/>
</dbReference>
<proteinExistence type="predicted"/>
<evidence type="ECO:0000313" key="1">
    <source>
        <dbReference type="EMBL" id="ONI03899.1"/>
    </source>
</evidence>
<dbReference type="AlphaFoldDB" id="A0A251NX75"/>
<protein>
    <submittedName>
        <fullName evidence="1">Uncharacterized protein</fullName>
    </submittedName>
</protein>
<gene>
    <name evidence="1" type="ORF">PRUPE_6G289500</name>
</gene>
<reference evidence="1 2" key="1">
    <citation type="journal article" date="2013" name="Nat. Genet.">
        <title>The high-quality draft genome of peach (Prunus persica) identifies unique patterns of genetic diversity, domestication and genome evolution.</title>
        <authorList>
            <consortium name="International Peach Genome Initiative"/>
            <person name="Verde I."/>
            <person name="Abbott A.G."/>
            <person name="Scalabrin S."/>
            <person name="Jung S."/>
            <person name="Shu S."/>
            <person name="Marroni F."/>
            <person name="Zhebentyayeva T."/>
            <person name="Dettori M.T."/>
            <person name="Grimwood J."/>
            <person name="Cattonaro F."/>
            <person name="Zuccolo A."/>
            <person name="Rossini L."/>
            <person name="Jenkins J."/>
            <person name="Vendramin E."/>
            <person name="Meisel L.A."/>
            <person name="Decroocq V."/>
            <person name="Sosinski B."/>
            <person name="Prochnik S."/>
            <person name="Mitros T."/>
            <person name="Policriti A."/>
            <person name="Cipriani G."/>
            <person name="Dondini L."/>
            <person name="Ficklin S."/>
            <person name="Goodstein D.M."/>
            <person name="Xuan P."/>
            <person name="Del Fabbro C."/>
            <person name="Aramini V."/>
            <person name="Copetti D."/>
            <person name="Gonzalez S."/>
            <person name="Horner D.S."/>
            <person name="Falchi R."/>
            <person name="Lucas S."/>
            <person name="Mica E."/>
            <person name="Maldonado J."/>
            <person name="Lazzari B."/>
            <person name="Bielenberg D."/>
            <person name="Pirona R."/>
            <person name="Miculan M."/>
            <person name="Barakat A."/>
            <person name="Testolin R."/>
            <person name="Stella A."/>
            <person name="Tartarini S."/>
            <person name="Tonutti P."/>
            <person name="Arus P."/>
            <person name="Orellana A."/>
            <person name="Wells C."/>
            <person name="Main D."/>
            <person name="Vizzotto G."/>
            <person name="Silva H."/>
            <person name="Salamini F."/>
            <person name="Schmutz J."/>
            <person name="Morgante M."/>
            <person name="Rokhsar D.S."/>
        </authorList>
    </citation>
    <scope>NUCLEOTIDE SEQUENCE [LARGE SCALE GENOMIC DNA]</scope>
    <source>
        <strain evidence="2">cv. Nemared</strain>
    </source>
</reference>
<name>A0A251NX75_PRUPE</name>
<dbReference type="EMBL" id="CM007656">
    <property type="protein sequence ID" value="ONI03899.1"/>
    <property type="molecule type" value="Genomic_DNA"/>
</dbReference>
<organism evidence="1 2">
    <name type="scientific">Prunus persica</name>
    <name type="common">Peach</name>
    <name type="synonym">Amygdalus persica</name>
    <dbReference type="NCBI Taxonomy" id="3760"/>
    <lineage>
        <taxon>Eukaryota</taxon>
        <taxon>Viridiplantae</taxon>
        <taxon>Streptophyta</taxon>
        <taxon>Embryophyta</taxon>
        <taxon>Tracheophyta</taxon>
        <taxon>Spermatophyta</taxon>
        <taxon>Magnoliopsida</taxon>
        <taxon>eudicotyledons</taxon>
        <taxon>Gunneridae</taxon>
        <taxon>Pentapetalae</taxon>
        <taxon>rosids</taxon>
        <taxon>fabids</taxon>
        <taxon>Rosales</taxon>
        <taxon>Rosaceae</taxon>
        <taxon>Amygdaloideae</taxon>
        <taxon>Amygdaleae</taxon>
        <taxon>Prunus</taxon>
    </lineage>
</organism>
<sequence>MTFPQWRPQQYTPTRDLFGNFLEFGIRWKHFVVRGKPNPEWGLISSSGVGTPYGIYHFFFVVKTHVLNMKSIYVMFASKKNMYFTNIK</sequence>
<dbReference type="Proteomes" id="UP000006882">
    <property type="component" value="Chromosome G6"/>
</dbReference>
<accession>A0A251NX75</accession>